<evidence type="ECO:0000313" key="1">
    <source>
        <dbReference type="Proteomes" id="UP000813463"/>
    </source>
</evidence>
<dbReference type="AlphaFoldDB" id="A0A9R0J3L8"/>
<organism evidence="1 2">
    <name type="scientific">Spinacia oleracea</name>
    <name type="common">Spinach</name>
    <dbReference type="NCBI Taxonomy" id="3562"/>
    <lineage>
        <taxon>Eukaryota</taxon>
        <taxon>Viridiplantae</taxon>
        <taxon>Streptophyta</taxon>
        <taxon>Embryophyta</taxon>
        <taxon>Tracheophyta</taxon>
        <taxon>Spermatophyta</taxon>
        <taxon>Magnoliopsida</taxon>
        <taxon>eudicotyledons</taxon>
        <taxon>Gunneridae</taxon>
        <taxon>Pentapetalae</taxon>
        <taxon>Caryophyllales</taxon>
        <taxon>Chenopodiaceae</taxon>
        <taxon>Chenopodioideae</taxon>
        <taxon>Anserineae</taxon>
        <taxon>Spinacia</taxon>
    </lineage>
</organism>
<evidence type="ECO:0000313" key="2">
    <source>
        <dbReference type="RefSeq" id="XP_021859908.1"/>
    </source>
</evidence>
<protein>
    <recommendedName>
        <fullName evidence="3">MADS-box domain-containing protein</fullName>
    </recommendedName>
</protein>
<dbReference type="Proteomes" id="UP000813463">
    <property type="component" value="Chromosome 4"/>
</dbReference>
<dbReference type="RefSeq" id="XP_021859908.1">
    <property type="nucleotide sequence ID" value="XM_022004216.2"/>
</dbReference>
<keyword evidence="1" id="KW-1185">Reference proteome</keyword>
<dbReference type="GeneID" id="110799012"/>
<dbReference type="KEGG" id="soe:110799012"/>
<reference evidence="1" key="1">
    <citation type="journal article" date="2021" name="Nat. Commun.">
        <title>Genomic analyses provide insights into spinach domestication and the genetic basis of agronomic traits.</title>
        <authorList>
            <person name="Cai X."/>
            <person name="Sun X."/>
            <person name="Xu C."/>
            <person name="Sun H."/>
            <person name="Wang X."/>
            <person name="Ge C."/>
            <person name="Zhang Z."/>
            <person name="Wang Q."/>
            <person name="Fei Z."/>
            <person name="Jiao C."/>
            <person name="Wang Q."/>
        </authorList>
    </citation>
    <scope>NUCLEOTIDE SEQUENCE [LARGE SCALE GENOMIC DNA]</scope>
    <source>
        <strain evidence="1">cv. Varoflay</strain>
    </source>
</reference>
<name>A0A9R0J3L8_SPIOL</name>
<evidence type="ECO:0008006" key="3">
    <source>
        <dbReference type="Google" id="ProtNLM"/>
    </source>
</evidence>
<accession>A0A9R0J3L8</accession>
<proteinExistence type="predicted"/>
<reference evidence="2" key="2">
    <citation type="submission" date="2025-08" db="UniProtKB">
        <authorList>
            <consortium name="RefSeq"/>
        </authorList>
    </citation>
    <scope>IDENTIFICATION</scope>
    <source>
        <tissue evidence="2">Leaf</tissue>
    </source>
</reference>
<gene>
    <name evidence="2" type="primary">LOC110799012</name>
</gene>
<sequence>MVARKQFDGVRDRATVVLGVKKEFIAKLYDSSLINPLGCCCLSLVAAHKCTNKTVVVHSQPHSSYLRTMQQQPFTQQPCAHQQAVIQQPLALTLAPWHYPNSSCAQHQPEKNSVASTVQQLQPAADQYNSYSPQQISTTK</sequence>